<organism evidence="1 2">
    <name type="scientific">Leptospira levettii</name>
    <dbReference type="NCBI Taxonomy" id="2023178"/>
    <lineage>
        <taxon>Bacteria</taxon>
        <taxon>Pseudomonadati</taxon>
        <taxon>Spirochaetota</taxon>
        <taxon>Spirochaetia</taxon>
        <taxon>Leptospirales</taxon>
        <taxon>Leptospiraceae</taxon>
        <taxon>Leptospira</taxon>
    </lineage>
</organism>
<dbReference type="Proteomes" id="UP001209694">
    <property type="component" value="Unassembled WGS sequence"/>
</dbReference>
<accession>A0A6H3NNT8</accession>
<gene>
    <name evidence="1" type="ORF">ND810_18905</name>
</gene>
<dbReference type="RefSeq" id="WP_135799112.1">
    <property type="nucleotide sequence ID" value="NZ_JAMQPS010000013.1"/>
</dbReference>
<protein>
    <submittedName>
        <fullName evidence="1">Uncharacterized protein</fullName>
    </submittedName>
</protein>
<proteinExistence type="predicted"/>
<evidence type="ECO:0000313" key="1">
    <source>
        <dbReference type="EMBL" id="MCW7517245.1"/>
    </source>
</evidence>
<name>A0A6H3NNT8_9LEPT</name>
<reference evidence="1" key="1">
    <citation type="submission" date="2022-06" db="EMBL/GenBank/DDBJ databases">
        <title>Leptospira isolates from biofilms formed at urban environments.</title>
        <authorList>
            <person name="Ribeiro P.S."/>
            <person name="Sousa T."/>
            <person name="Carvalho N."/>
            <person name="Aburjaile F."/>
            <person name="Neves F."/>
            <person name="Oliveira D."/>
            <person name="Blanco L."/>
            <person name="Lima J."/>
            <person name="Costa F."/>
            <person name="Brenig B."/>
            <person name="Soares S."/>
            <person name="Ramos R."/>
            <person name="Goes-Neto A."/>
            <person name="Matiuzzi M."/>
            <person name="Azevedo V."/>
            <person name="Ristow P."/>
        </authorList>
    </citation>
    <scope>NUCLEOTIDE SEQUENCE</scope>
    <source>
        <strain evidence="1">VSF7</strain>
    </source>
</reference>
<comment type="caution">
    <text evidence="1">The sequence shown here is derived from an EMBL/GenBank/DDBJ whole genome shotgun (WGS) entry which is preliminary data.</text>
</comment>
<evidence type="ECO:0000313" key="2">
    <source>
        <dbReference type="Proteomes" id="UP001209694"/>
    </source>
</evidence>
<sequence length="162" mass="19229">MNEDDCANLIDHKIKIIGEIENTYIGHISDDLYIFSDIKTVNERLKSDKTIYNFCKSVIYTRSNSFNYKNANLFLKSTQKPEEFIDSCFEIHKDLHFMKASFKINENEYIFSIRSTLVFLTFHNDYQKEKNTRFILKVIGLKNQSVNGEIRNYPHYLAFQIE</sequence>
<dbReference type="EMBL" id="JAMQQD010000016">
    <property type="protein sequence ID" value="MCW7517245.1"/>
    <property type="molecule type" value="Genomic_DNA"/>
</dbReference>
<dbReference type="AlphaFoldDB" id="A0A6H3NNT8"/>